<sequence length="1165" mass="130608">MVEQPPRLHLDSRIHPDTVFRLQGIPTTIDRREPTKNDVRDFIIQGWPHLRGFDLSIRTLQVDPQDSSQMTATLNFTDRDNPLTAAVVPTDVRIALEDTPGDSTDLLLRLSSNFLTVTQKAGLRTLSFPSQSDCESEPNPTPGTCDWILHHETFRDWLSTPCKLLQIDGIDGSGKSHVMKRIVQYLRETQSSDGRLVLSHFSSRRNRGIYNPQPAYHRHFLAQILPHEPRYLDEIFDYASRLRNSRHPGPTSDFLQLYCMDTLQQLMKKVPLTILVDADEPVSLNVSQLQGLLRAAEQSKCDVKICVSSFPTETYIRRPDFVVNVQEHNRADLCRLLNDKLAVSPMAEAHDEAGQPELRELIQRKANGNLQWAALVAEETARQLRTGSDVPTLREQVKNYPPGLVHLYASLLKSLREEELQQIMKVFAWICFAKRPLSAMELQHALTYDEDASITSLKEHHHNSKFMSKGDTKDWIQKLSRGLVELVQDQHHPDSLASLQIQFVHGSVPLYLIYSGRLQRIMNKLDDTESIITLLAPNSSFQFSNESPPPCSPEIAQCCIRYLELEEIMSEMRSNLDLAEIMLEMHLNMNAPGLMTSVAALDFWRKMETIAGAWDLELGSNYDEGALSSMSPSEVRSCTEAEFSRLCESIAQATAKKFPFADYAVHSLNYHLQALDSCGALSDALVNKAAQVPSGDNIFDSWRYLSICLRMAKLFSSPFDTSFSDPTPPRHTKMLHHVARYNLLSSLQHVLSHAQPASLSQHDGTGATPLIIAIQNSHYALALILIGASIDINIPDSIPGQHWTPLVHTLRRFDHTANRHDDHRDEPTTTLHDLTTALTTDPRTDLTATDATSRTPLSHAAETGNLHFLRVLLSHHRSRGIRIDGPDVHSRTPFHYAACSREPLAALELLDAYCAADARACGMMMTKAAAAATMPHAPDARGRTPLSYAAETGASAVVARLLALGGIDVRRADAEGVDALGYAIRSGHARVMQALLSAGAAAEGSGWSGLGTGMREKDFLEWAVSRGEVMLVRGVLERGVDAYADDALLRRVREMVGEKYPGDPDPRRVWRWAGEAEDGGPQEEARARIRDILPVLETKAENLRRIKEMMEERRRKVAELREDMRRKEEREEREAGVRRNQGPGERITPKFPQNNKRSKWPDLKG</sequence>
<dbReference type="EMBL" id="JAGTJR010000009">
    <property type="protein sequence ID" value="KAH7054531.1"/>
    <property type="molecule type" value="Genomic_DNA"/>
</dbReference>
<reference evidence="5 6" key="1">
    <citation type="journal article" date="2021" name="Nat. Commun.">
        <title>Genetic determinants of endophytism in the Arabidopsis root mycobiome.</title>
        <authorList>
            <person name="Mesny F."/>
            <person name="Miyauchi S."/>
            <person name="Thiergart T."/>
            <person name="Pickel B."/>
            <person name="Atanasova L."/>
            <person name="Karlsson M."/>
            <person name="Huettel B."/>
            <person name="Barry K.W."/>
            <person name="Haridas S."/>
            <person name="Chen C."/>
            <person name="Bauer D."/>
            <person name="Andreopoulos W."/>
            <person name="Pangilinan J."/>
            <person name="LaButti K."/>
            <person name="Riley R."/>
            <person name="Lipzen A."/>
            <person name="Clum A."/>
            <person name="Drula E."/>
            <person name="Henrissat B."/>
            <person name="Kohler A."/>
            <person name="Grigoriev I.V."/>
            <person name="Martin F.M."/>
            <person name="Hacquard S."/>
        </authorList>
    </citation>
    <scope>NUCLEOTIDE SEQUENCE [LARGE SCALE GENOMIC DNA]</scope>
    <source>
        <strain evidence="5 6">MPI-SDFR-AT-0080</strain>
    </source>
</reference>
<dbReference type="InterPro" id="IPR027417">
    <property type="entry name" value="P-loop_NTPase"/>
</dbReference>
<dbReference type="InterPro" id="IPR002110">
    <property type="entry name" value="Ankyrin_rpt"/>
</dbReference>
<keyword evidence="1" id="KW-0677">Repeat</keyword>
<dbReference type="Pfam" id="PF12796">
    <property type="entry name" value="Ank_2"/>
    <property type="match status" value="2"/>
</dbReference>
<evidence type="ECO:0000313" key="6">
    <source>
        <dbReference type="Proteomes" id="UP000774617"/>
    </source>
</evidence>
<dbReference type="Gene3D" id="1.25.40.20">
    <property type="entry name" value="Ankyrin repeat-containing domain"/>
    <property type="match status" value="2"/>
</dbReference>
<proteinExistence type="predicted"/>
<evidence type="ECO:0000256" key="1">
    <source>
        <dbReference type="ARBA" id="ARBA00022737"/>
    </source>
</evidence>
<feature type="region of interest" description="Disordered" evidence="3">
    <location>
        <begin position="1119"/>
        <end position="1165"/>
    </location>
</feature>
<dbReference type="Pfam" id="PF24883">
    <property type="entry name" value="NPHP3_N"/>
    <property type="match status" value="1"/>
</dbReference>
<evidence type="ECO:0000256" key="3">
    <source>
        <dbReference type="SAM" id="MobiDB-lite"/>
    </source>
</evidence>
<keyword evidence="6" id="KW-1185">Reference proteome</keyword>
<dbReference type="SUPFAM" id="SSF48403">
    <property type="entry name" value="Ankyrin repeat"/>
    <property type="match status" value="1"/>
</dbReference>
<dbReference type="PANTHER" id="PTHR10039:SF5">
    <property type="entry name" value="NACHT DOMAIN-CONTAINING PROTEIN"/>
    <property type="match status" value="1"/>
</dbReference>
<dbReference type="InterPro" id="IPR056884">
    <property type="entry name" value="NPHP3-like_N"/>
</dbReference>
<feature type="repeat" description="ANK" evidence="2">
    <location>
        <begin position="765"/>
        <end position="797"/>
    </location>
</feature>
<dbReference type="SUPFAM" id="SSF52540">
    <property type="entry name" value="P-loop containing nucleoside triphosphate hydrolases"/>
    <property type="match status" value="1"/>
</dbReference>
<dbReference type="PROSITE" id="PS50088">
    <property type="entry name" value="ANK_REPEAT"/>
    <property type="match status" value="2"/>
</dbReference>
<keyword evidence="2" id="KW-0040">ANK repeat</keyword>
<dbReference type="PANTHER" id="PTHR10039">
    <property type="entry name" value="AMELOGENIN"/>
    <property type="match status" value="1"/>
</dbReference>
<dbReference type="Proteomes" id="UP000774617">
    <property type="component" value="Unassembled WGS sequence"/>
</dbReference>
<dbReference type="InterPro" id="IPR036770">
    <property type="entry name" value="Ankyrin_rpt-contain_sf"/>
</dbReference>
<dbReference type="PROSITE" id="PS50297">
    <property type="entry name" value="ANK_REP_REGION"/>
    <property type="match status" value="1"/>
</dbReference>
<feature type="repeat" description="ANK" evidence="2">
    <location>
        <begin position="941"/>
        <end position="974"/>
    </location>
</feature>
<feature type="domain" description="Nephrocystin 3-like N-terminal" evidence="4">
    <location>
        <begin position="143"/>
        <end position="309"/>
    </location>
</feature>
<evidence type="ECO:0000256" key="2">
    <source>
        <dbReference type="PROSITE-ProRule" id="PRU00023"/>
    </source>
</evidence>
<name>A0ABQ8GFV2_9PEZI</name>
<dbReference type="SMART" id="SM00248">
    <property type="entry name" value="ANK"/>
    <property type="match status" value="6"/>
</dbReference>
<comment type="caution">
    <text evidence="5">The sequence shown here is derived from an EMBL/GenBank/DDBJ whole genome shotgun (WGS) entry which is preliminary data.</text>
</comment>
<feature type="compositionally biased region" description="Basic and acidic residues" evidence="3">
    <location>
        <begin position="1119"/>
        <end position="1137"/>
    </location>
</feature>
<organism evidence="5 6">
    <name type="scientific">Macrophomina phaseolina</name>
    <dbReference type="NCBI Taxonomy" id="35725"/>
    <lineage>
        <taxon>Eukaryota</taxon>
        <taxon>Fungi</taxon>
        <taxon>Dikarya</taxon>
        <taxon>Ascomycota</taxon>
        <taxon>Pezizomycotina</taxon>
        <taxon>Dothideomycetes</taxon>
        <taxon>Dothideomycetes incertae sedis</taxon>
        <taxon>Botryosphaeriales</taxon>
        <taxon>Botryosphaeriaceae</taxon>
        <taxon>Macrophomina</taxon>
    </lineage>
</organism>
<accession>A0ABQ8GFV2</accession>
<protein>
    <recommendedName>
        <fullName evidence="4">Nephrocystin 3-like N-terminal domain-containing protein</fullName>
    </recommendedName>
</protein>
<evidence type="ECO:0000313" key="5">
    <source>
        <dbReference type="EMBL" id="KAH7054531.1"/>
    </source>
</evidence>
<gene>
    <name evidence="5" type="ORF">B0J12DRAFT_456032</name>
</gene>
<evidence type="ECO:0000259" key="4">
    <source>
        <dbReference type="Pfam" id="PF24883"/>
    </source>
</evidence>